<dbReference type="OrthoDB" id="8003510at2"/>
<dbReference type="KEGG" id="mets:DK389_24860"/>
<protein>
    <submittedName>
        <fullName evidence="2">Pilus assembly protein PilZ</fullName>
    </submittedName>
</protein>
<dbReference type="RefSeq" id="WP_109893634.1">
    <property type="nucleotide sequence ID" value="NZ_CP029550.1"/>
</dbReference>
<proteinExistence type="predicted"/>
<dbReference type="SUPFAM" id="SSF141371">
    <property type="entry name" value="PilZ domain-like"/>
    <property type="match status" value="1"/>
</dbReference>
<evidence type="ECO:0000313" key="2">
    <source>
        <dbReference type="EMBL" id="AWN43130.1"/>
    </source>
</evidence>
<feature type="domain" description="PilZ" evidence="1">
    <location>
        <begin position="4"/>
        <end position="81"/>
    </location>
</feature>
<dbReference type="GO" id="GO:0035438">
    <property type="term" value="F:cyclic-di-GMP binding"/>
    <property type="evidence" value="ECO:0007669"/>
    <property type="project" value="InterPro"/>
</dbReference>
<name>A0A2U8WCF7_9HYPH</name>
<dbReference type="InterPro" id="IPR009875">
    <property type="entry name" value="PilZ_domain"/>
</dbReference>
<reference evidence="3" key="1">
    <citation type="submission" date="2018-05" db="EMBL/GenBank/DDBJ databases">
        <title>Complete Genome Sequence of Methylobacterium sp. 17SD2-17.</title>
        <authorList>
            <person name="Srinivasan S."/>
        </authorList>
    </citation>
    <scope>NUCLEOTIDE SEQUENCE [LARGE SCALE GENOMIC DNA]</scope>
    <source>
        <strain evidence="3">17SD2-17</strain>
    </source>
</reference>
<dbReference type="Proteomes" id="UP000245926">
    <property type="component" value="Chromosome"/>
</dbReference>
<evidence type="ECO:0000259" key="1">
    <source>
        <dbReference type="Pfam" id="PF07238"/>
    </source>
</evidence>
<sequence>MTSERRQEQRAECFSSGELLFEGVAYTPCLIWNMSATGALIEVEPPSSPPDAFDLVVHADGVVRSCLVVRRTGRRLGVAFTI</sequence>
<organism evidence="2 3">
    <name type="scientific">Methylobacterium durans</name>
    <dbReference type="NCBI Taxonomy" id="2202825"/>
    <lineage>
        <taxon>Bacteria</taxon>
        <taxon>Pseudomonadati</taxon>
        <taxon>Pseudomonadota</taxon>
        <taxon>Alphaproteobacteria</taxon>
        <taxon>Hyphomicrobiales</taxon>
        <taxon>Methylobacteriaceae</taxon>
        <taxon>Methylobacterium</taxon>
    </lineage>
</organism>
<dbReference type="Gene3D" id="2.40.10.220">
    <property type="entry name" value="predicted glycosyltransferase like domains"/>
    <property type="match status" value="1"/>
</dbReference>
<dbReference type="Pfam" id="PF07238">
    <property type="entry name" value="PilZ"/>
    <property type="match status" value="1"/>
</dbReference>
<evidence type="ECO:0000313" key="3">
    <source>
        <dbReference type="Proteomes" id="UP000245926"/>
    </source>
</evidence>
<gene>
    <name evidence="2" type="ORF">DK389_24860</name>
</gene>
<keyword evidence="3" id="KW-1185">Reference proteome</keyword>
<accession>A0A2U8WCF7</accession>
<dbReference type="EMBL" id="CP029550">
    <property type="protein sequence ID" value="AWN43130.1"/>
    <property type="molecule type" value="Genomic_DNA"/>
</dbReference>
<dbReference type="AlphaFoldDB" id="A0A2U8WCF7"/>